<dbReference type="PANTHER" id="PTHR47169">
    <property type="entry name" value="OS01G0541250 PROTEIN"/>
    <property type="match status" value="1"/>
</dbReference>
<gene>
    <name evidence="1" type="ORF">JG688_00006248</name>
</gene>
<comment type="caution">
    <text evidence="1">The sequence shown here is derived from an EMBL/GenBank/DDBJ whole genome shotgun (WGS) entry which is preliminary data.</text>
</comment>
<protein>
    <submittedName>
        <fullName evidence="1">Uncharacterized protein</fullName>
    </submittedName>
</protein>
<accession>A0A8J5INL4</accession>
<dbReference type="EMBL" id="JAENGY010000267">
    <property type="protein sequence ID" value="KAG6967577.1"/>
    <property type="molecule type" value="Genomic_DNA"/>
</dbReference>
<name>A0A8J5INL4_9STRA</name>
<evidence type="ECO:0000313" key="2">
    <source>
        <dbReference type="Proteomes" id="UP000709295"/>
    </source>
</evidence>
<dbReference type="PANTHER" id="PTHR47169:SF2">
    <property type="entry name" value="OS01G0541250 PROTEIN"/>
    <property type="match status" value="1"/>
</dbReference>
<dbReference type="Proteomes" id="UP000709295">
    <property type="component" value="Unassembled WGS sequence"/>
</dbReference>
<organism evidence="1 2">
    <name type="scientific">Phytophthora aleatoria</name>
    <dbReference type="NCBI Taxonomy" id="2496075"/>
    <lineage>
        <taxon>Eukaryota</taxon>
        <taxon>Sar</taxon>
        <taxon>Stramenopiles</taxon>
        <taxon>Oomycota</taxon>
        <taxon>Peronosporomycetes</taxon>
        <taxon>Peronosporales</taxon>
        <taxon>Peronosporaceae</taxon>
        <taxon>Phytophthora</taxon>
    </lineage>
</organism>
<keyword evidence="2" id="KW-1185">Reference proteome</keyword>
<evidence type="ECO:0000313" key="1">
    <source>
        <dbReference type="EMBL" id="KAG6967577.1"/>
    </source>
</evidence>
<sequence length="204" mass="23801">MDREELLERMVTTPFRRRMTQQCLADELDVSRYAIRDAIAQGHILRHSSTIHLLLTKENKHACFRHAIRHVIHGLNGFSHFSPVCDVVHVDEKWFNEDKDKKIFYVLPGEMVPHCERKSKRFIGKTMFLAAVARPRCDDNGEVTFDGKIDIWDFTKKTEAQRNSKNRPAGTLEKKNLDTVNGAVYKRYLLQTRYSCNQSQMTSF</sequence>
<reference evidence="1" key="1">
    <citation type="submission" date="2021-01" db="EMBL/GenBank/DDBJ databases">
        <title>Phytophthora aleatoria, a newly-described species from Pinus radiata is distinct from Phytophthora cactorum isolates based on comparative genomics.</title>
        <authorList>
            <person name="Mcdougal R."/>
            <person name="Panda P."/>
            <person name="Williams N."/>
            <person name="Studholme D.J."/>
        </authorList>
    </citation>
    <scope>NUCLEOTIDE SEQUENCE</scope>
    <source>
        <strain evidence="1">NZFS 4037</strain>
    </source>
</reference>
<proteinExistence type="predicted"/>
<dbReference type="AlphaFoldDB" id="A0A8J5INL4"/>